<dbReference type="CDD" id="cd04301">
    <property type="entry name" value="NAT_SF"/>
    <property type="match status" value="1"/>
</dbReference>
<keyword evidence="3" id="KW-1185">Reference proteome</keyword>
<dbReference type="AlphaFoldDB" id="A0A839HKQ7"/>
<protein>
    <submittedName>
        <fullName evidence="2">GNAT family N-acetyltransferase</fullName>
    </submittedName>
</protein>
<dbReference type="InterPro" id="IPR052564">
    <property type="entry name" value="N-acetyltrans/Recomb-assoc"/>
</dbReference>
<evidence type="ECO:0000259" key="1">
    <source>
        <dbReference type="PROSITE" id="PS51186"/>
    </source>
</evidence>
<feature type="domain" description="N-acetyltransferase" evidence="1">
    <location>
        <begin position="1"/>
        <end position="154"/>
    </location>
</feature>
<accession>A0A839HKQ7</accession>
<evidence type="ECO:0000313" key="3">
    <source>
        <dbReference type="Proteomes" id="UP000586093"/>
    </source>
</evidence>
<dbReference type="Proteomes" id="UP000586093">
    <property type="component" value="Unassembled WGS sequence"/>
</dbReference>
<keyword evidence="2" id="KW-0808">Transferase</keyword>
<dbReference type="PANTHER" id="PTHR43451:SF1">
    <property type="entry name" value="ACETYLTRANSFERASE"/>
    <property type="match status" value="1"/>
</dbReference>
<sequence>MLIRNFKPADADELRQVFYLSVHDLARNFYTPEQLDVWAPESYDKQSWLQRLSANNPFVATIDGQIAGFADLQSTGYIDQFFVASSFARRGVGATLMHHILGAALDRRIDHVYSHVSLAAEQFFSNHGFSVTERRVVRVKDIEMANARMERSAG</sequence>
<dbReference type="EMBL" id="JACIVI010000006">
    <property type="protein sequence ID" value="MBB1163125.1"/>
    <property type="molecule type" value="Genomic_DNA"/>
</dbReference>
<comment type="caution">
    <text evidence="2">The sequence shown here is derived from an EMBL/GenBank/DDBJ whole genome shotgun (WGS) entry which is preliminary data.</text>
</comment>
<dbReference type="InterPro" id="IPR000182">
    <property type="entry name" value="GNAT_dom"/>
</dbReference>
<gene>
    <name evidence="2" type="ORF">H4F90_14220</name>
</gene>
<dbReference type="RefSeq" id="WP_182665735.1">
    <property type="nucleotide sequence ID" value="NZ_JACIVI010000006.1"/>
</dbReference>
<organism evidence="2 3">
    <name type="scientific">Aquariibacter albus</name>
    <dbReference type="NCBI Taxonomy" id="2759899"/>
    <lineage>
        <taxon>Bacteria</taxon>
        <taxon>Pseudomonadati</taxon>
        <taxon>Pseudomonadota</taxon>
        <taxon>Betaproteobacteria</taxon>
        <taxon>Burkholderiales</taxon>
        <taxon>Sphaerotilaceae</taxon>
        <taxon>Aquariibacter</taxon>
    </lineage>
</organism>
<dbReference type="Pfam" id="PF13673">
    <property type="entry name" value="Acetyltransf_10"/>
    <property type="match status" value="1"/>
</dbReference>
<reference evidence="2 3" key="1">
    <citation type="submission" date="2020-08" db="EMBL/GenBank/DDBJ databases">
        <title>Aquariorum lacteus gen. nov., sp. nov., a new member of the family Comamonadaceae, isolated from freshwater aquarium.</title>
        <authorList>
            <person name="Chun S.-J."/>
        </authorList>
    </citation>
    <scope>NUCLEOTIDE SEQUENCE [LARGE SCALE GENOMIC DNA]</scope>
    <source>
        <strain evidence="2 3">SJAQ100</strain>
    </source>
</reference>
<dbReference type="Gene3D" id="3.40.630.30">
    <property type="match status" value="1"/>
</dbReference>
<name>A0A839HKQ7_9BURK</name>
<dbReference type="PANTHER" id="PTHR43451">
    <property type="entry name" value="ACETYLTRANSFERASE (GNAT) FAMILY PROTEIN"/>
    <property type="match status" value="1"/>
</dbReference>
<dbReference type="SUPFAM" id="SSF55729">
    <property type="entry name" value="Acyl-CoA N-acyltransferases (Nat)"/>
    <property type="match status" value="1"/>
</dbReference>
<dbReference type="InterPro" id="IPR016181">
    <property type="entry name" value="Acyl_CoA_acyltransferase"/>
</dbReference>
<evidence type="ECO:0000313" key="2">
    <source>
        <dbReference type="EMBL" id="MBB1163125.1"/>
    </source>
</evidence>
<dbReference type="GO" id="GO:0016747">
    <property type="term" value="F:acyltransferase activity, transferring groups other than amino-acyl groups"/>
    <property type="evidence" value="ECO:0007669"/>
    <property type="project" value="InterPro"/>
</dbReference>
<proteinExistence type="predicted"/>
<dbReference type="PROSITE" id="PS51186">
    <property type="entry name" value="GNAT"/>
    <property type="match status" value="1"/>
</dbReference>